<feature type="region of interest" description="Disordered" evidence="1">
    <location>
        <begin position="1"/>
        <end position="67"/>
    </location>
</feature>
<accession>A0AAV0S8F4</accession>
<evidence type="ECO:0000313" key="3">
    <source>
        <dbReference type="Proteomes" id="UP001154282"/>
    </source>
</evidence>
<feature type="compositionally biased region" description="Basic and acidic residues" evidence="1">
    <location>
        <begin position="1"/>
        <end position="10"/>
    </location>
</feature>
<feature type="compositionally biased region" description="Gly residues" evidence="1">
    <location>
        <begin position="28"/>
        <end position="51"/>
    </location>
</feature>
<evidence type="ECO:0000256" key="1">
    <source>
        <dbReference type="SAM" id="MobiDB-lite"/>
    </source>
</evidence>
<feature type="compositionally biased region" description="Basic and acidic residues" evidence="1">
    <location>
        <begin position="53"/>
        <end position="67"/>
    </location>
</feature>
<dbReference type="Proteomes" id="UP001154282">
    <property type="component" value="Unassembled WGS sequence"/>
</dbReference>
<organism evidence="2 3">
    <name type="scientific">Linum tenue</name>
    <dbReference type="NCBI Taxonomy" id="586396"/>
    <lineage>
        <taxon>Eukaryota</taxon>
        <taxon>Viridiplantae</taxon>
        <taxon>Streptophyta</taxon>
        <taxon>Embryophyta</taxon>
        <taxon>Tracheophyta</taxon>
        <taxon>Spermatophyta</taxon>
        <taxon>Magnoliopsida</taxon>
        <taxon>eudicotyledons</taxon>
        <taxon>Gunneridae</taxon>
        <taxon>Pentapetalae</taxon>
        <taxon>rosids</taxon>
        <taxon>fabids</taxon>
        <taxon>Malpighiales</taxon>
        <taxon>Linaceae</taxon>
        <taxon>Linum</taxon>
    </lineage>
</organism>
<dbReference type="AlphaFoldDB" id="A0AAV0S8F4"/>
<proteinExistence type="predicted"/>
<evidence type="ECO:0000313" key="2">
    <source>
        <dbReference type="EMBL" id="CAI0628810.1"/>
    </source>
</evidence>
<sequence>MGSREKEHGASHHQPLLSSLVVRPSSSDGGGEGGGSGSGGGGGGGRGGGFETGEARREMPPYSRSERFSDAPGLCLFAPPYPFPICADGLRSFFTVSCMFC</sequence>
<feature type="compositionally biased region" description="Low complexity" evidence="1">
    <location>
        <begin position="15"/>
        <end position="27"/>
    </location>
</feature>
<gene>
    <name evidence="2" type="ORF">LITE_LOCUS51771</name>
</gene>
<reference evidence="2" key="1">
    <citation type="submission" date="2022-08" db="EMBL/GenBank/DDBJ databases">
        <authorList>
            <person name="Gutierrez-Valencia J."/>
        </authorList>
    </citation>
    <scope>NUCLEOTIDE SEQUENCE</scope>
</reference>
<comment type="caution">
    <text evidence="2">The sequence shown here is derived from an EMBL/GenBank/DDBJ whole genome shotgun (WGS) entry which is preliminary data.</text>
</comment>
<keyword evidence="3" id="KW-1185">Reference proteome</keyword>
<name>A0AAV0S8F4_9ROSI</name>
<protein>
    <submittedName>
        <fullName evidence="2">Uncharacterized protein</fullName>
    </submittedName>
</protein>
<dbReference type="EMBL" id="CAMGYJ010000011">
    <property type="protein sequence ID" value="CAI0628810.1"/>
    <property type="molecule type" value="Genomic_DNA"/>
</dbReference>